<sequence length="294" mass="32384">MNEKFHSSTSDIKIRSSDGIEFDLHRTLLEAYTGAFPGPELDTGGEVLQLTETGNVLKILFEFVYPQRHPDLEDKDFDLIAAVAEAVGKYEVYSAINTCNTRMRFFLPTRATDIFVYAMKHDHPKLANEAIPYIVRAPLIPVLKKLPLCYLLPWTQHHEAWSSILKDARRAIKCMPSATQHNLCHSGPAVCNTCRGSLYTWVTGLEELDTAFALKGALSLAKISNTGLSCCKTATLSNPTSSSAFSAPVLPHHSSAFSTPAMPIANVNTKCDHMVNLAKTCEDKVMAIPPFSKV</sequence>
<evidence type="ECO:0000313" key="2">
    <source>
        <dbReference type="Proteomes" id="UP000027222"/>
    </source>
</evidence>
<evidence type="ECO:0008006" key="3">
    <source>
        <dbReference type="Google" id="ProtNLM"/>
    </source>
</evidence>
<dbReference type="STRING" id="685588.A0A067TEL7"/>
<accession>A0A067TEL7</accession>
<reference evidence="2" key="1">
    <citation type="journal article" date="2014" name="Proc. Natl. Acad. Sci. U.S.A.">
        <title>Extensive sampling of basidiomycete genomes demonstrates inadequacy of the white-rot/brown-rot paradigm for wood decay fungi.</title>
        <authorList>
            <person name="Riley R."/>
            <person name="Salamov A.A."/>
            <person name="Brown D.W."/>
            <person name="Nagy L.G."/>
            <person name="Floudas D."/>
            <person name="Held B.W."/>
            <person name="Levasseur A."/>
            <person name="Lombard V."/>
            <person name="Morin E."/>
            <person name="Otillar R."/>
            <person name="Lindquist E.A."/>
            <person name="Sun H."/>
            <person name="LaButti K.M."/>
            <person name="Schmutz J."/>
            <person name="Jabbour D."/>
            <person name="Luo H."/>
            <person name="Baker S.E."/>
            <person name="Pisabarro A.G."/>
            <person name="Walton J.D."/>
            <person name="Blanchette R.A."/>
            <person name="Henrissat B."/>
            <person name="Martin F."/>
            <person name="Cullen D."/>
            <person name="Hibbett D.S."/>
            <person name="Grigoriev I.V."/>
        </authorList>
    </citation>
    <scope>NUCLEOTIDE SEQUENCE [LARGE SCALE GENOMIC DNA]</scope>
    <source>
        <strain evidence="2">CBS 339.88</strain>
    </source>
</reference>
<protein>
    <recommendedName>
        <fullName evidence="3">BTB domain-containing protein</fullName>
    </recommendedName>
</protein>
<name>A0A067TEL7_GALM3</name>
<dbReference type="HOGENOM" id="CLU_075133_1_1_1"/>
<dbReference type="EMBL" id="KL142371">
    <property type="protein sequence ID" value="KDR80797.1"/>
    <property type="molecule type" value="Genomic_DNA"/>
</dbReference>
<dbReference type="AlphaFoldDB" id="A0A067TEL7"/>
<evidence type="ECO:0000313" key="1">
    <source>
        <dbReference type="EMBL" id="KDR80797.1"/>
    </source>
</evidence>
<dbReference type="OrthoDB" id="3184970at2759"/>
<proteinExistence type="predicted"/>
<dbReference type="Gene3D" id="3.30.710.10">
    <property type="entry name" value="Potassium Channel Kv1.1, Chain A"/>
    <property type="match status" value="1"/>
</dbReference>
<keyword evidence="2" id="KW-1185">Reference proteome</keyword>
<organism evidence="1 2">
    <name type="scientific">Galerina marginata (strain CBS 339.88)</name>
    <dbReference type="NCBI Taxonomy" id="685588"/>
    <lineage>
        <taxon>Eukaryota</taxon>
        <taxon>Fungi</taxon>
        <taxon>Dikarya</taxon>
        <taxon>Basidiomycota</taxon>
        <taxon>Agaricomycotina</taxon>
        <taxon>Agaricomycetes</taxon>
        <taxon>Agaricomycetidae</taxon>
        <taxon>Agaricales</taxon>
        <taxon>Agaricineae</taxon>
        <taxon>Strophariaceae</taxon>
        <taxon>Galerina</taxon>
    </lineage>
</organism>
<dbReference type="InterPro" id="IPR011333">
    <property type="entry name" value="SKP1/BTB/POZ_sf"/>
</dbReference>
<gene>
    <name evidence="1" type="ORF">GALMADRAFT_1107674</name>
</gene>
<dbReference type="Proteomes" id="UP000027222">
    <property type="component" value="Unassembled WGS sequence"/>
</dbReference>